<gene>
    <name evidence="1" type="ORF">V5799_028093</name>
</gene>
<evidence type="ECO:0000313" key="1">
    <source>
        <dbReference type="EMBL" id="KAK8760638.1"/>
    </source>
</evidence>
<reference evidence="1 2" key="1">
    <citation type="journal article" date="2023" name="Arcadia Sci">
        <title>De novo assembly of a long-read Amblyomma americanum tick genome.</title>
        <authorList>
            <person name="Chou S."/>
            <person name="Poskanzer K.E."/>
            <person name="Rollins M."/>
            <person name="Thuy-Boun P.S."/>
        </authorList>
    </citation>
    <scope>NUCLEOTIDE SEQUENCE [LARGE SCALE GENOMIC DNA]</scope>
    <source>
        <strain evidence="1">F_SG_1</strain>
        <tissue evidence="1">Salivary glands</tissue>
    </source>
</reference>
<evidence type="ECO:0000313" key="2">
    <source>
        <dbReference type="Proteomes" id="UP001321473"/>
    </source>
</evidence>
<name>A0AAQ4DDU8_AMBAM</name>
<proteinExistence type="predicted"/>
<dbReference type="Proteomes" id="UP001321473">
    <property type="component" value="Unassembled WGS sequence"/>
</dbReference>
<accession>A0AAQ4DDU8</accession>
<protein>
    <submittedName>
        <fullName evidence="1">Uncharacterized protein</fullName>
    </submittedName>
</protein>
<sequence length="126" mass="13922">MSPLSRFGAVLVCACSAYIAEHNYRLDCCWHHQDPLQGRPLPRICSGRLKSGIMTCVFIEVQAATASTTYPTAPHYQQRQHKVEKAVYGTMKGILKDAVFHKRAATTIWSTEAVAQCSSSSKFSGE</sequence>
<dbReference type="AlphaFoldDB" id="A0AAQ4DDU8"/>
<keyword evidence="2" id="KW-1185">Reference proteome</keyword>
<organism evidence="1 2">
    <name type="scientific">Amblyomma americanum</name>
    <name type="common">Lone star tick</name>
    <dbReference type="NCBI Taxonomy" id="6943"/>
    <lineage>
        <taxon>Eukaryota</taxon>
        <taxon>Metazoa</taxon>
        <taxon>Ecdysozoa</taxon>
        <taxon>Arthropoda</taxon>
        <taxon>Chelicerata</taxon>
        <taxon>Arachnida</taxon>
        <taxon>Acari</taxon>
        <taxon>Parasitiformes</taxon>
        <taxon>Ixodida</taxon>
        <taxon>Ixodoidea</taxon>
        <taxon>Ixodidae</taxon>
        <taxon>Amblyomminae</taxon>
        <taxon>Amblyomma</taxon>
    </lineage>
</organism>
<dbReference type="EMBL" id="JARKHS020032114">
    <property type="protein sequence ID" value="KAK8760638.1"/>
    <property type="molecule type" value="Genomic_DNA"/>
</dbReference>
<comment type="caution">
    <text evidence="1">The sequence shown here is derived from an EMBL/GenBank/DDBJ whole genome shotgun (WGS) entry which is preliminary data.</text>
</comment>